<dbReference type="Proteomes" id="UP000324800">
    <property type="component" value="Unassembled WGS sequence"/>
</dbReference>
<evidence type="ECO:0000313" key="1">
    <source>
        <dbReference type="EMBL" id="KAA6386419.1"/>
    </source>
</evidence>
<gene>
    <name evidence="1" type="ORF">EZS28_018055</name>
</gene>
<evidence type="ECO:0000313" key="2">
    <source>
        <dbReference type="Proteomes" id="UP000324800"/>
    </source>
</evidence>
<proteinExistence type="predicted"/>
<protein>
    <submittedName>
        <fullName evidence="1">Uncharacterized protein</fullName>
    </submittedName>
</protein>
<dbReference type="EMBL" id="SNRW01004813">
    <property type="protein sequence ID" value="KAA6386419.1"/>
    <property type="molecule type" value="Genomic_DNA"/>
</dbReference>
<sequence length="469" mass="54992">MKYDDENIPFDRCVKVQRWNSSRFDTVLLWDALDCELWTMGAPIGDINNTKSITETHKKSHMKQQFINAKNLLGPMTLKSCVKYYRDKSEHKDIFPYDIINTKNWNEGFMKTEPFEYEDFKSQLKGGYSITKYKYDQYLVNFKIFTNSKKQVYYSDFDRNTDNSNQNPNAKPFALTAEQWKNKCYHYKQQDYKADRKTNKNVAADDYDYYKNLFERSVQSICSAKFTYDKLPSSDRQVNELPHMKDNCFPACVSCNIAPVNRDSIIASLHIKMRQIIEIENKEEMIVEYMYSQAQKHQLSITKKDRKLTTILDTNGFIITDYEAIAVFKKNAAQEPFKFYKLIINSSYGYDTLNTEKFGKIKMLDKAGTFIAQHHPNHMGTKLISANTFAVQTKPKTATCFTSIQSGVFTLDNAKYWYLNYIYNFMYKYLDRKRFQFVLADTDSIYIAVAGDPAKDCHQQFESIVTDKL</sequence>
<comment type="caution">
    <text evidence="1">The sequence shown here is derived from an EMBL/GenBank/DDBJ whole genome shotgun (WGS) entry which is preliminary data.</text>
</comment>
<reference evidence="1 2" key="1">
    <citation type="submission" date="2019-03" db="EMBL/GenBank/DDBJ databases">
        <title>Single cell metagenomics reveals metabolic interactions within the superorganism composed of flagellate Streblomastix strix and complex community of Bacteroidetes bacteria on its surface.</title>
        <authorList>
            <person name="Treitli S.C."/>
            <person name="Kolisko M."/>
            <person name="Husnik F."/>
            <person name="Keeling P."/>
            <person name="Hampl V."/>
        </authorList>
    </citation>
    <scope>NUCLEOTIDE SEQUENCE [LARGE SCALE GENOMIC DNA]</scope>
    <source>
        <strain evidence="1">ST1C</strain>
    </source>
</reference>
<feature type="non-terminal residue" evidence="1">
    <location>
        <position position="469"/>
    </location>
</feature>
<accession>A0A5J4VVW8</accession>
<organism evidence="1 2">
    <name type="scientific">Streblomastix strix</name>
    <dbReference type="NCBI Taxonomy" id="222440"/>
    <lineage>
        <taxon>Eukaryota</taxon>
        <taxon>Metamonada</taxon>
        <taxon>Preaxostyla</taxon>
        <taxon>Oxymonadida</taxon>
        <taxon>Streblomastigidae</taxon>
        <taxon>Streblomastix</taxon>
    </lineage>
</organism>
<name>A0A5J4VVW8_9EUKA</name>
<dbReference type="AlphaFoldDB" id="A0A5J4VVW8"/>